<sequence>MSLKTQIGDDIKAAMKAKDKVRLVAVRSIKKVILEKEVEARVEGRDELTEAEETELLVQQAKQRRDSIEQYGKAGRDDLVEQEAQELAIIEEYLPKQLTDAEVTAVITEIVAQVGATSPKDMGKVMGPAMQRLKGQADGKKVQSLVKAALGG</sequence>
<dbReference type="InterPro" id="IPR019004">
    <property type="entry name" value="YqeY/Aim41"/>
</dbReference>
<dbReference type="InterPro" id="IPR023168">
    <property type="entry name" value="GatB_Yqey_C_2"/>
</dbReference>
<dbReference type="InterPro" id="IPR042184">
    <property type="entry name" value="YqeY/Aim41_N"/>
</dbReference>
<name>A0A2W1JWV8_9CYAN</name>
<dbReference type="Gene3D" id="1.10.1510.10">
    <property type="entry name" value="Uncharacterised protein YqeY/AIM41 PF09424, N-terminal domain"/>
    <property type="match status" value="1"/>
</dbReference>
<dbReference type="Pfam" id="PF09424">
    <property type="entry name" value="YqeY"/>
    <property type="match status" value="1"/>
</dbReference>
<dbReference type="AlphaFoldDB" id="A0A2W1JWV8"/>
<organism evidence="1 2">
    <name type="scientific">Acaryochloris thomasi RCC1774</name>
    <dbReference type="NCBI Taxonomy" id="1764569"/>
    <lineage>
        <taxon>Bacteria</taxon>
        <taxon>Bacillati</taxon>
        <taxon>Cyanobacteriota</taxon>
        <taxon>Cyanophyceae</taxon>
        <taxon>Acaryochloridales</taxon>
        <taxon>Acaryochloridaceae</taxon>
        <taxon>Acaryochloris</taxon>
        <taxon>Acaryochloris thomasi</taxon>
    </lineage>
</organism>
<dbReference type="SUPFAM" id="SSF89095">
    <property type="entry name" value="GatB/YqeY motif"/>
    <property type="match status" value="1"/>
</dbReference>
<protein>
    <recommendedName>
        <fullName evidence="3">GatB/YqeY domain-containing protein</fullName>
    </recommendedName>
</protein>
<dbReference type="InterPro" id="IPR003789">
    <property type="entry name" value="Asn/Gln_tRNA_amidoTrase-B-like"/>
</dbReference>
<proteinExistence type="predicted"/>
<dbReference type="EMBL" id="PQWO01000008">
    <property type="protein sequence ID" value="PZD72857.1"/>
    <property type="molecule type" value="Genomic_DNA"/>
</dbReference>
<accession>A0A2W1JWV8</accession>
<dbReference type="GO" id="GO:0016884">
    <property type="term" value="F:carbon-nitrogen ligase activity, with glutamine as amido-N-donor"/>
    <property type="evidence" value="ECO:0007669"/>
    <property type="project" value="InterPro"/>
</dbReference>
<keyword evidence="2" id="KW-1185">Reference proteome</keyword>
<dbReference type="PANTHER" id="PTHR28055">
    <property type="entry name" value="ALTERED INHERITANCE OF MITOCHONDRIA PROTEIN 41, MITOCHONDRIAL"/>
    <property type="match status" value="1"/>
</dbReference>
<evidence type="ECO:0008006" key="3">
    <source>
        <dbReference type="Google" id="ProtNLM"/>
    </source>
</evidence>
<evidence type="ECO:0000313" key="2">
    <source>
        <dbReference type="Proteomes" id="UP000248857"/>
    </source>
</evidence>
<dbReference type="Proteomes" id="UP000248857">
    <property type="component" value="Unassembled WGS sequence"/>
</dbReference>
<dbReference type="OrthoDB" id="9794041at2"/>
<dbReference type="PANTHER" id="PTHR28055:SF1">
    <property type="entry name" value="ALTERED INHERITANCE OF MITOCHONDRIA PROTEIN 41, MITOCHONDRIAL"/>
    <property type="match status" value="1"/>
</dbReference>
<evidence type="ECO:0000313" key="1">
    <source>
        <dbReference type="EMBL" id="PZD72857.1"/>
    </source>
</evidence>
<dbReference type="Gene3D" id="1.10.10.410">
    <property type="match status" value="1"/>
</dbReference>
<dbReference type="RefSeq" id="WP_110986635.1">
    <property type="nucleotide sequence ID" value="NZ_CAWNWM010000008.1"/>
</dbReference>
<comment type="caution">
    <text evidence="1">The sequence shown here is derived from an EMBL/GenBank/DDBJ whole genome shotgun (WGS) entry which is preliminary data.</text>
</comment>
<reference evidence="1 2" key="1">
    <citation type="journal article" date="2018" name="Sci. Rep.">
        <title>A novel species of the marine cyanobacterium Acaryochloris with a unique pigment content and lifestyle.</title>
        <authorList>
            <person name="Partensky F."/>
            <person name="Six C."/>
            <person name="Ratin M."/>
            <person name="Garczarek L."/>
            <person name="Vaulot D."/>
            <person name="Probert I."/>
            <person name="Calteau A."/>
            <person name="Gourvil P."/>
            <person name="Marie D."/>
            <person name="Grebert T."/>
            <person name="Bouchier C."/>
            <person name="Le Panse S."/>
            <person name="Gachenot M."/>
            <person name="Rodriguez F."/>
            <person name="Garrido J.L."/>
        </authorList>
    </citation>
    <scope>NUCLEOTIDE SEQUENCE [LARGE SCALE GENOMIC DNA]</scope>
    <source>
        <strain evidence="1 2">RCC1774</strain>
    </source>
</reference>
<gene>
    <name evidence="1" type="ORF">C1752_03179</name>
</gene>